<keyword evidence="1" id="KW-0489">Methyltransferase</keyword>
<sequence length="186" mass="21934">MGTSNWQNISFCVEQIRMISPNRVLDIGVGFGRWGMLCREFLEVWNGRVFRKQWRVRIEGVEIFPKNVDPYHAYFYNQIHIGDAYDFVHAADPQQYDLIILGDVLEHFDKVRAVSLLNACLMKGRFVMLNIPIGSNWPQGTVYGNAHETHRSTWTTQELDQYPVKAKQHFKDYINRDFSTYVYSRY</sequence>
<dbReference type="GO" id="GO:0008168">
    <property type="term" value="F:methyltransferase activity"/>
    <property type="evidence" value="ECO:0007669"/>
    <property type="project" value="UniProtKB-KW"/>
</dbReference>
<dbReference type="EMBL" id="JABBPN010000010">
    <property type="protein sequence ID" value="NMO96551.1"/>
    <property type="molecule type" value="Genomic_DNA"/>
</dbReference>
<accession>A0A848M8L5</accession>
<proteinExistence type="predicted"/>
<evidence type="ECO:0000313" key="1">
    <source>
        <dbReference type="EMBL" id="NMO96551.1"/>
    </source>
</evidence>
<reference evidence="1 2" key="1">
    <citation type="submission" date="2020-04" db="EMBL/GenBank/DDBJ databases">
        <title>Paenibacillus algicola sp. nov., a novel marine bacterium producing alginate lyase.</title>
        <authorList>
            <person name="Huang H."/>
        </authorList>
    </citation>
    <scope>NUCLEOTIDE SEQUENCE [LARGE SCALE GENOMIC DNA]</scope>
    <source>
        <strain evidence="1 2">L7-75</strain>
    </source>
</reference>
<organism evidence="1 2">
    <name type="scientific">Paenibacillus lemnae</name>
    <dbReference type="NCBI Taxonomy" id="1330551"/>
    <lineage>
        <taxon>Bacteria</taxon>
        <taxon>Bacillati</taxon>
        <taxon>Bacillota</taxon>
        <taxon>Bacilli</taxon>
        <taxon>Bacillales</taxon>
        <taxon>Paenibacillaceae</taxon>
        <taxon>Paenibacillus</taxon>
    </lineage>
</organism>
<dbReference type="GO" id="GO:0032259">
    <property type="term" value="P:methylation"/>
    <property type="evidence" value="ECO:0007669"/>
    <property type="project" value="UniProtKB-KW"/>
</dbReference>
<keyword evidence="2" id="KW-1185">Reference proteome</keyword>
<dbReference type="Proteomes" id="UP000565468">
    <property type="component" value="Unassembled WGS sequence"/>
</dbReference>
<name>A0A848M8L5_PAELE</name>
<evidence type="ECO:0000313" key="2">
    <source>
        <dbReference type="Proteomes" id="UP000565468"/>
    </source>
</evidence>
<dbReference type="SUPFAM" id="SSF53335">
    <property type="entry name" value="S-adenosyl-L-methionine-dependent methyltransferases"/>
    <property type="match status" value="1"/>
</dbReference>
<dbReference type="Pfam" id="PF13489">
    <property type="entry name" value="Methyltransf_23"/>
    <property type="match status" value="1"/>
</dbReference>
<protein>
    <submittedName>
        <fullName evidence="1">Class I SAM-dependent methyltransferase</fullName>
    </submittedName>
</protein>
<comment type="caution">
    <text evidence="1">The sequence shown here is derived from an EMBL/GenBank/DDBJ whole genome shotgun (WGS) entry which is preliminary data.</text>
</comment>
<dbReference type="InterPro" id="IPR029063">
    <property type="entry name" value="SAM-dependent_MTases_sf"/>
</dbReference>
<dbReference type="RefSeq" id="WP_169505336.1">
    <property type="nucleotide sequence ID" value="NZ_JABBPN010000010.1"/>
</dbReference>
<dbReference type="CDD" id="cd02440">
    <property type="entry name" value="AdoMet_MTases"/>
    <property type="match status" value="1"/>
</dbReference>
<dbReference type="Gene3D" id="3.40.50.150">
    <property type="entry name" value="Vaccinia Virus protein VP39"/>
    <property type="match status" value="1"/>
</dbReference>
<dbReference type="AlphaFoldDB" id="A0A848M8L5"/>
<keyword evidence="1" id="KW-0808">Transferase</keyword>
<gene>
    <name evidence="1" type="ORF">HII30_12285</name>
</gene>